<dbReference type="SUPFAM" id="SSF103481">
    <property type="entry name" value="Multidrug resistance efflux transporter EmrE"/>
    <property type="match status" value="1"/>
</dbReference>
<accession>A0AA38PDV0</accession>
<dbReference type="AlphaFoldDB" id="A0AA38PDV0"/>
<feature type="transmembrane region" description="Helical" evidence="6">
    <location>
        <begin position="215"/>
        <end position="232"/>
    </location>
</feature>
<sequence length="420" mass="45354">MSSSAEDKWIGLTLAVSSSVAIGMSAIITKKGLNAAAIEGAAASDNHAYLKNSIWWLGISTQILGEIANFAAYTFAPPILVTPLGALSVLVGAIAASLMLGEVLGHLGRVGCTLSFIGSFMIVLNAPEDKAVDTVDQVLEYAAHPAFLLYVMAVLVHSVVTITLIVPRYGRTHPWVYISICSLVGSVSVMSIKAFGIAVKLTIGGNNQFWRPSTYVFGIVLILSAVVQLNYYNKALDTFSVNVVNPMYYVGFTSATIVASLILFQGFNTDNATAAVSLLCGFAVTFIGVHVLDISRRANDEFEEEEDLLVQPLRSSVPGESGFFLPRQSLSDRTSLDRWDGRNPIAGRANPSHHRRTSSASLFDNDLIQGNGRNGERLPLAGLREEDEWEMDGGERIRRLPSGRKPKSVSSLPRHPDLLT</sequence>
<keyword evidence="4 6" id="KW-0472">Membrane</keyword>
<gene>
    <name evidence="7" type="ORF">F5878DRAFT_716386</name>
</gene>
<proteinExistence type="predicted"/>
<organism evidence="7 8">
    <name type="scientific">Lentinula raphanica</name>
    <dbReference type="NCBI Taxonomy" id="153919"/>
    <lineage>
        <taxon>Eukaryota</taxon>
        <taxon>Fungi</taxon>
        <taxon>Dikarya</taxon>
        <taxon>Basidiomycota</taxon>
        <taxon>Agaricomycotina</taxon>
        <taxon>Agaricomycetes</taxon>
        <taxon>Agaricomycetidae</taxon>
        <taxon>Agaricales</taxon>
        <taxon>Marasmiineae</taxon>
        <taxon>Omphalotaceae</taxon>
        <taxon>Lentinula</taxon>
    </lineage>
</organism>
<protein>
    <submittedName>
        <fullName evidence="7">DUF803-domain-containing protein</fullName>
    </submittedName>
</protein>
<feature type="transmembrane region" description="Helical" evidence="6">
    <location>
        <begin position="244"/>
        <end position="267"/>
    </location>
</feature>
<feature type="transmembrane region" description="Helical" evidence="6">
    <location>
        <begin position="107"/>
        <end position="127"/>
    </location>
</feature>
<dbReference type="Proteomes" id="UP001163846">
    <property type="component" value="Unassembled WGS sequence"/>
</dbReference>
<dbReference type="Pfam" id="PF05653">
    <property type="entry name" value="Mg_trans_NIPA"/>
    <property type="match status" value="1"/>
</dbReference>
<feature type="transmembrane region" description="Helical" evidence="6">
    <location>
        <begin position="175"/>
        <end position="195"/>
    </location>
</feature>
<evidence type="ECO:0000256" key="1">
    <source>
        <dbReference type="ARBA" id="ARBA00004141"/>
    </source>
</evidence>
<dbReference type="PANTHER" id="PTHR12570">
    <property type="match status" value="1"/>
</dbReference>
<feature type="transmembrane region" description="Helical" evidence="6">
    <location>
        <begin position="12"/>
        <end position="33"/>
    </location>
</feature>
<comment type="subcellular location">
    <subcellularLocation>
        <location evidence="1">Membrane</location>
        <topology evidence="1">Multi-pass membrane protein</topology>
    </subcellularLocation>
</comment>
<name>A0AA38PDV0_9AGAR</name>
<reference evidence="7" key="1">
    <citation type="submission" date="2022-08" db="EMBL/GenBank/DDBJ databases">
        <authorList>
            <consortium name="DOE Joint Genome Institute"/>
            <person name="Min B."/>
            <person name="Riley R."/>
            <person name="Sierra-Patev S."/>
            <person name="Naranjo-Ortiz M."/>
            <person name="Looney B."/>
            <person name="Konkel Z."/>
            <person name="Slot J.C."/>
            <person name="Sakamoto Y."/>
            <person name="Steenwyk J.L."/>
            <person name="Rokas A."/>
            <person name="Carro J."/>
            <person name="Camarero S."/>
            <person name="Ferreira P."/>
            <person name="Molpeceres G."/>
            <person name="Ruiz-Duenas F.J."/>
            <person name="Serrano A."/>
            <person name="Henrissat B."/>
            <person name="Drula E."/>
            <person name="Hughes K.W."/>
            <person name="Mata J.L."/>
            <person name="Ishikawa N.K."/>
            <person name="Vargas-Isla R."/>
            <person name="Ushijima S."/>
            <person name="Smith C.A."/>
            <person name="Ahrendt S."/>
            <person name="Andreopoulos W."/>
            <person name="He G."/>
            <person name="Labutti K."/>
            <person name="Lipzen A."/>
            <person name="Ng V."/>
            <person name="Sandor L."/>
            <person name="Barry K."/>
            <person name="Martinez A.T."/>
            <person name="Xiao Y."/>
            <person name="Gibbons J.G."/>
            <person name="Terashima K."/>
            <person name="Hibbett D.S."/>
            <person name="Grigoriev I.V."/>
        </authorList>
    </citation>
    <scope>NUCLEOTIDE SEQUENCE</scope>
    <source>
        <strain evidence="7">TFB9207</strain>
    </source>
</reference>
<evidence type="ECO:0000256" key="2">
    <source>
        <dbReference type="ARBA" id="ARBA00022692"/>
    </source>
</evidence>
<evidence type="ECO:0000256" key="6">
    <source>
        <dbReference type="SAM" id="Phobius"/>
    </source>
</evidence>
<keyword evidence="3 6" id="KW-1133">Transmembrane helix</keyword>
<evidence type="ECO:0000313" key="8">
    <source>
        <dbReference type="Proteomes" id="UP001163846"/>
    </source>
</evidence>
<dbReference type="GO" id="GO:0016020">
    <property type="term" value="C:membrane"/>
    <property type="evidence" value="ECO:0007669"/>
    <property type="project" value="UniProtKB-SubCell"/>
</dbReference>
<feature type="transmembrane region" description="Helical" evidence="6">
    <location>
        <begin position="273"/>
        <end position="292"/>
    </location>
</feature>
<feature type="transmembrane region" description="Helical" evidence="6">
    <location>
        <begin position="54"/>
        <end position="73"/>
    </location>
</feature>
<dbReference type="GO" id="GO:0015095">
    <property type="term" value="F:magnesium ion transmembrane transporter activity"/>
    <property type="evidence" value="ECO:0007669"/>
    <property type="project" value="InterPro"/>
</dbReference>
<evidence type="ECO:0000256" key="4">
    <source>
        <dbReference type="ARBA" id="ARBA00023136"/>
    </source>
</evidence>
<feature type="region of interest" description="Disordered" evidence="5">
    <location>
        <begin position="335"/>
        <end position="420"/>
    </location>
</feature>
<evidence type="ECO:0000256" key="5">
    <source>
        <dbReference type="SAM" id="MobiDB-lite"/>
    </source>
</evidence>
<evidence type="ECO:0000256" key="3">
    <source>
        <dbReference type="ARBA" id="ARBA00022989"/>
    </source>
</evidence>
<dbReference type="PANTHER" id="PTHR12570:SF85">
    <property type="entry name" value="DUF803 DOMAIN MEMBRANE PROTEIN (AFU_ORTHOLOGUE AFUA_1G15880)"/>
    <property type="match status" value="1"/>
</dbReference>
<evidence type="ECO:0000313" key="7">
    <source>
        <dbReference type="EMBL" id="KAJ3840850.1"/>
    </source>
</evidence>
<feature type="transmembrane region" description="Helical" evidence="6">
    <location>
        <begin position="79"/>
        <end position="100"/>
    </location>
</feature>
<feature type="transmembrane region" description="Helical" evidence="6">
    <location>
        <begin position="147"/>
        <end position="166"/>
    </location>
</feature>
<keyword evidence="8" id="KW-1185">Reference proteome</keyword>
<dbReference type="InterPro" id="IPR008521">
    <property type="entry name" value="Mg_trans_NIPA"/>
</dbReference>
<dbReference type="EMBL" id="MU806061">
    <property type="protein sequence ID" value="KAJ3840850.1"/>
    <property type="molecule type" value="Genomic_DNA"/>
</dbReference>
<comment type="caution">
    <text evidence="7">The sequence shown here is derived from an EMBL/GenBank/DDBJ whole genome shotgun (WGS) entry which is preliminary data.</text>
</comment>
<dbReference type="InterPro" id="IPR037185">
    <property type="entry name" value="EmrE-like"/>
</dbReference>
<keyword evidence="2 6" id="KW-0812">Transmembrane</keyword>